<reference evidence="1" key="1">
    <citation type="submission" date="2016-04" db="EMBL/GenBank/DDBJ databases">
        <authorList>
            <person name="Evans L.H."/>
            <person name="Alamgir A."/>
            <person name="Owens N."/>
            <person name="Weber N.D."/>
            <person name="Virtaneva K."/>
            <person name="Barbian K."/>
            <person name="Babar A."/>
            <person name="Rosenke K."/>
        </authorList>
    </citation>
    <scope>NUCLEOTIDE SEQUENCE</scope>
    <source>
        <strain evidence="1">92-2</strain>
    </source>
</reference>
<accession>A0A212K021</accession>
<evidence type="ECO:0000313" key="1">
    <source>
        <dbReference type="EMBL" id="SBW05006.1"/>
    </source>
</evidence>
<organism evidence="1">
    <name type="scientific">uncultured Desulfovibrio sp</name>
    <dbReference type="NCBI Taxonomy" id="167968"/>
    <lineage>
        <taxon>Bacteria</taxon>
        <taxon>Pseudomonadati</taxon>
        <taxon>Thermodesulfobacteriota</taxon>
        <taxon>Desulfovibrionia</taxon>
        <taxon>Desulfovibrionales</taxon>
        <taxon>Desulfovibrionaceae</taxon>
        <taxon>Desulfovibrio</taxon>
        <taxon>environmental samples</taxon>
    </lineage>
</organism>
<name>A0A212K021_9BACT</name>
<dbReference type="AlphaFoldDB" id="A0A212K021"/>
<sequence length="45" mass="5007">MSAYTARATCKRMLCCTNSKSILLIASEMNNRHAHSHMASDTDYA</sequence>
<protein>
    <submittedName>
        <fullName evidence="1">Uncharacterized protein</fullName>
    </submittedName>
</protein>
<proteinExistence type="predicted"/>
<gene>
    <name evidence="1" type="ORF">KM92DES2_11999</name>
</gene>
<dbReference type="EMBL" id="FLUP01000001">
    <property type="protein sequence ID" value="SBW05006.1"/>
    <property type="molecule type" value="Genomic_DNA"/>
</dbReference>